<feature type="region of interest" description="Disordered" evidence="1">
    <location>
        <begin position="1"/>
        <end position="85"/>
    </location>
</feature>
<gene>
    <name evidence="2" type="ORF">KCH_46850</name>
</gene>
<dbReference type="PATRIC" id="fig|1348663.4.peg.4521"/>
<accession>A0A066YNX1</accession>
<organism evidence="2 3">
    <name type="scientific">Kitasatospora cheerisanensis KCTC 2395</name>
    <dbReference type="NCBI Taxonomy" id="1348663"/>
    <lineage>
        <taxon>Bacteria</taxon>
        <taxon>Bacillati</taxon>
        <taxon>Actinomycetota</taxon>
        <taxon>Actinomycetes</taxon>
        <taxon>Kitasatosporales</taxon>
        <taxon>Streptomycetaceae</taxon>
        <taxon>Kitasatospora</taxon>
    </lineage>
</organism>
<reference evidence="2 3" key="1">
    <citation type="submission" date="2014-05" db="EMBL/GenBank/DDBJ databases">
        <title>Draft Genome Sequence of Kitasatospora cheerisanensis KCTC 2395.</title>
        <authorList>
            <person name="Nam D.H."/>
        </authorList>
    </citation>
    <scope>NUCLEOTIDE SEQUENCE [LARGE SCALE GENOMIC DNA]</scope>
    <source>
        <strain evidence="2 3">KCTC 2395</strain>
    </source>
</reference>
<keyword evidence="3" id="KW-1185">Reference proteome</keyword>
<dbReference type="Proteomes" id="UP000027178">
    <property type="component" value="Unassembled WGS sequence"/>
</dbReference>
<sequence length="85" mass="9483">MGCVRGRGAHEGDSCPGGSVRHWGAARACRRPLHHPPVDDLGIRRSVERLPPRPEAYGRRRPLLLRYDPDPERGDGREPAAGWLK</sequence>
<comment type="caution">
    <text evidence="2">The sequence shown here is derived from an EMBL/GenBank/DDBJ whole genome shotgun (WGS) entry which is preliminary data.</text>
</comment>
<proteinExistence type="predicted"/>
<evidence type="ECO:0000256" key="1">
    <source>
        <dbReference type="SAM" id="MobiDB-lite"/>
    </source>
</evidence>
<dbReference type="AlphaFoldDB" id="A0A066YNX1"/>
<evidence type="ECO:0000313" key="3">
    <source>
        <dbReference type="Proteomes" id="UP000027178"/>
    </source>
</evidence>
<dbReference type="EMBL" id="JNBY01000095">
    <property type="protein sequence ID" value="KDN83203.1"/>
    <property type="molecule type" value="Genomic_DNA"/>
</dbReference>
<protein>
    <submittedName>
        <fullName evidence="2">Uncharacterized protein</fullName>
    </submittedName>
</protein>
<dbReference type="HOGENOM" id="CLU_2508313_0_0_11"/>
<feature type="compositionally biased region" description="Basic and acidic residues" evidence="1">
    <location>
        <begin position="36"/>
        <end position="58"/>
    </location>
</feature>
<feature type="compositionally biased region" description="Basic and acidic residues" evidence="1">
    <location>
        <begin position="67"/>
        <end position="78"/>
    </location>
</feature>
<evidence type="ECO:0000313" key="2">
    <source>
        <dbReference type="EMBL" id="KDN83203.1"/>
    </source>
</evidence>
<name>A0A066YNX1_9ACTN</name>